<keyword evidence="4 6" id="KW-0479">Metal-binding</keyword>
<feature type="binding site" evidence="6">
    <location>
        <position position="236"/>
    </location>
    <ligand>
        <name>a divalent metal cation</name>
        <dbReference type="ChEBI" id="CHEBI:60240"/>
        <label>2</label>
        <note>catalytic</note>
    </ligand>
</feature>
<dbReference type="GO" id="GO:0005829">
    <property type="term" value="C:cytosol"/>
    <property type="evidence" value="ECO:0007669"/>
    <property type="project" value="TreeGrafter"/>
</dbReference>
<dbReference type="EMBL" id="PFBP01000055">
    <property type="protein sequence ID" value="PIT89553.1"/>
    <property type="molecule type" value="Genomic_DNA"/>
</dbReference>
<dbReference type="GO" id="GO:0006508">
    <property type="term" value="P:proteolysis"/>
    <property type="evidence" value="ECO:0007669"/>
    <property type="project" value="UniProtKB-KW"/>
</dbReference>
<comment type="catalytic activity">
    <reaction evidence="6 7">
        <text>Release of N-terminal amino acids, preferentially methionine, from peptides and arylamides.</text>
        <dbReference type="EC" id="3.4.11.18"/>
    </reaction>
</comment>
<feature type="binding site" evidence="6">
    <location>
        <position position="109"/>
    </location>
    <ligand>
        <name>a divalent metal cation</name>
        <dbReference type="ChEBI" id="CHEBI:60240"/>
        <label>1</label>
    </ligand>
</feature>
<sequence length="252" mass="27798">MIPIKTPAQIQTMREAGKILARILDLVVREAKPGVGTKYLDALAEKEIRVNNGWPAFKGYQGFPSSICTCLTHEIVHAPAIPDRQLKTGDLLTIDIGMRYPAKNGLIVDMAITIPIGKITAQQEKLLQITKKSLNIAIKKIKPDIHLGIVSSTIQEFVEKNNFNVIRDLVGHGVGEKLHEEPQIPNFGEPDAGPILKSGMTLALEPMVSIGRHEIILDKNKQTFKMKDNSACAHFEHTVLVTEKGSEVLTKM</sequence>
<evidence type="ECO:0000256" key="2">
    <source>
        <dbReference type="ARBA" id="ARBA00022438"/>
    </source>
</evidence>
<evidence type="ECO:0000256" key="4">
    <source>
        <dbReference type="ARBA" id="ARBA00022723"/>
    </source>
</evidence>
<keyword evidence="2 6" id="KW-0031">Aminopeptidase</keyword>
<comment type="subunit">
    <text evidence="6">Monomer.</text>
</comment>
<feature type="binding site" evidence="6">
    <location>
        <position position="179"/>
    </location>
    <ligand>
        <name>substrate</name>
    </ligand>
</feature>
<feature type="binding site" evidence="6">
    <location>
        <position position="77"/>
    </location>
    <ligand>
        <name>substrate</name>
    </ligand>
</feature>
<dbReference type="AlphaFoldDB" id="A0A2M6W9T3"/>
<dbReference type="CDD" id="cd01086">
    <property type="entry name" value="MetAP1"/>
    <property type="match status" value="1"/>
</dbReference>
<dbReference type="InterPro" id="IPR000994">
    <property type="entry name" value="Pept_M24"/>
</dbReference>
<feature type="binding site" evidence="6">
    <location>
        <position position="236"/>
    </location>
    <ligand>
        <name>a divalent metal cation</name>
        <dbReference type="ChEBI" id="CHEBI:60240"/>
        <label>1</label>
    </ligand>
</feature>
<comment type="caution">
    <text evidence="9">The sequence shown here is derived from an EMBL/GenBank/DDBJ whole genome shotgun (WGS) entry which is preliminary data.</text>
</comment>
<keyword evidence="3 6" id="KW-0645">Protease</keyword>
<dbReference type="NCBIfam" id="TIGR00500">
    <property type="entry name" value="met_pdase_I"/>
    <property type="match status" value="1"/>
</dbReference>
<dbReference type="Gene3D" id="3.90.230.10">
    <property type="entry name" value="Creatinase/methionine aminopeptidase superfamily"/>
    <property type="match status" value="1"/>
</dbReference>
<evidence type="ECO:0000256" key="6">
    <source>
        <dbReference type="HAMAP-Rule" id="MF_01974"/>
    </source>
</evidence>
<dbReference type="EC" id="3.4.11.18" evidence="6 7"/>
<dbReference type="Proteomes" id="UP000231464">
    <property type="component" value="Unassembled WGS sequence"/>
</dbReference>
<dbReference type="GO" id="GO:0046872">
    <property type="term" value="F:metal ion binding"/>
    <property type="evidence" value="ECO:0007669"/>
    <property type="project" value="UniProtKB-UniRule"/>
</dbReference>
<dbReference type="InterPro" id="IPR002467">
    <property type="entry name" value="Pept_M24A_MAP1"/>
</dbReference>
<dbReference type="PANTHER" id="PTHR43330">
    <property type="entry name" value="METHIONINE AMINOPEPTIDASE"/>
    <property type="match status" value="1"/>
</dbReference>
<evidence type="ECO:0000313" key="10">
    <source>
        <dbReference type="Proteomes" id="UP000231464"/>
    </source>
</evidence>
<dbReference type="PRINTS" id="PR00599">
    <property type="entry name" value="MAPEPTIDASE"/>
</dbReference>
<dbReference type="GO" id="GO:0004239">
    <property type="term" value="F:initiator methionyl aminopeptidase activity"/>
    <property type="evidence" value="ECO:0007669"/>
    <property type="project" value="UniProtKB-UniRule"/>
</dbReference>
<name>A0A2M6W9T3_9BACT</name>
<dbReference type="PANTHER" id="PTHR43330:SF27">
    <property type="entry name" value="METHIONINE AMINOPEPTIDASE"/>
    <property type="match status" value="1"/>
</dbReference>
<reference evidence="10" key="1">
    <citation type="submission" date="2017-09" db="EMBL/GenBank/DDBJ databases">
        <title>Depth-based differentiation of microbial function through sediment-hosted aquifers and enrichment of novel symbionts in the deep terrestrial subsurface.</title>
        <authorList>
            <person name="Probst A.J."/>
            <person name="Ladd B."/>
            <person name="Jarett J.K."/>
            <person name="Geller-Mcgrath D.E."/>
            <person name="Sieber C.M.K."/>
            <person name="Emerson J.B."/>
            <person name="Anantharaman K."/>
            <person name="Thomas B.C."/>
            <person name="Malmstrom R."/>
            <person name="Stieglmeier M."/>
            <person name="Klingl A."/>
            <person name="Woyke T."/>
            <person name="Ryan C.M."/>
            <person name="Banfield J.F."/>
        </authorList>
    </citation>
    <scope>NUCLEOTIDE SEQUENCE [LARGE SCALE GENOMIC DNA]</scope>
</reference>
<comment type="function">
    <text evidence="1 6">Removes the N-terminal methionine from nascent proteins. The N-terminal methionine is often cleaved when the second residue in the primary sequence is small and uncharged (Met-Ala-, Cys, Gly, Pro, Ser, Thr, or Val). Requires deformylation of the N(alpha)-formylated initiator methionine before it can be hydrolyzed.</text>
</comment>
<comment type="cofactor">
    <cofactor evidence="6">
        <name>Co(2+)</name>
        <dbReference type="ChEBI" id="CHEBI:48828"/>
    </cofactor>
    <cofactor evidence="6">
        <name>Zn(2+)</name>
        <dbReference type="ChEBI" id="CHEBI:29105"/>
    </cofactor>
    <cofactor evidence="6">
        <name>Mn(2+)</name>
        <dbReference type="ChEBI" id="CHEBI:29035"/>
    </cofactor>
    <cofactor evidence="6">
        <name>Fe(2+)</name>
        <dbReference type="ChEBI" id="CHEBI:29033"/>
    </cofactor>
    <text evidence="6">Binds 2 divalent metal cations per subunit. Has a high-affinity and a low affinity metal-binding site. The true nature of the physiological cofactor is under debate. The enzyme is active with cobalt, zinc, manganese or divalent iron ions. Most likely, methionine aminopeptidases function as mononuclear Fe(2+)-metalloproteases under physiological conditions, and the catalytically relevant metal-binding site has been assigned to the histidine-containing high-affinity site.</text>
</comment>
<organism evidence="9 10">
    <name type="scientific">Candidatus Kuenenbacteria bacterium CG10_big_fil_rev_8_21_14_0_10_36_11</name>
    <dbReference type="NCBI Taxonomy" id="1974618"/>
    <lineage>
        <taxon>Bacteria</taxon>
        <taxon>Candidatus Kueneniibacteriota</taxon>
    </lineage>
</organism>
<evidence type="ECO:0000259" key="8">
    <source>
        <dbReference type="Pfam" id="PF00557"/>
    </source>
</evidence>
<dbReference type="SUPFAM" id="SSF55920">
    <property type="entry name" value="Creatinase/aminopeptidase"/>
    <property type="match status" value="1"/>
</dbReference>
<dbReference type="GO" id="GO:0070006">
    <property type="term" value="F:metalloaminopeptidase activity"/>
    <property type="evidence" value="ECO:0007669"/>
    <property type="project" value="UniProtKB-UniRule"/>
</dbReference>
<evidence type="ECO:0000256" key="1">
    <source>
        <dbReference type="ARBA" id="ARBA00002521"/>
    </source>
</evidence>
<gene>
    <name evidence="6 9" type="primary">map</name>
    <name evidence="9" type="ORF">COU23_03390</name>
</gene>
<feature type="binding site" evidence="6">
    <location>
        <position position="109"/>
    </location>
    <ligand>
        <name>a divalent metal cation</name>
        <dbReference type="ChEBI" id="CHEBI:60240"/>
        <label>2</label>
        <note>catalytic</note>
    </ligand>
</feature>
<feature type="binding site" evidence="6">
    <location>
        <position position="205"/>
    </location>
    <ligand>
        <name>a divalent metal cation</name>
        <dbReference type="ChEBI" id="CHEBI:60240"/>
        <label>2</label>
        <note>catalytic</note>
    </ligand>
</feature>
<evidence type="ECO:0000256" key="3">
    <source>
        <dbReference type="ARBA" id="ARBA00022670"/>
    </source>
</evidence>
<protein>
    <recommendedName>
        <fullName evidence="6 7">Methionine aminopeptidase</fullName>
        <shortName evidence="6">MAP</shortName>
        <shortName evidence="6">MetAP</shortName>
        <ecNumber evidence="6 7">3.4.11.18</ecNumber>
    </recommendedName>
    <alternativeName>
        <fullName evidence="6">Peptidase M</fullName>
    </alternativeName>
</protein>
<evidence type="ECO:0000256" key="7">
    <source>
        <dbReference type="RuleBase" id="RU003653"/>
    </source>
</evidence>
<evidence type="ECO:0000313" key="9">
    <source>
        <dbReference type="EMBL" id="PIT89553.1"/>
    </source>
</evidence>
<dbReference type="InterPro" id="IPR001714">
    <property type="entry name" value="Pept_M24_MAP"/>
</dbReference>
<evidence type="ECO:0000256" key="5">
    <source>
        <dbReference type="ARBA" id="ARBA00022801"/>
    </source>
</evidence>
<accession>A0A2M6W9T3</accession>
<dbReference type="InterPro" id="IPR036005">
    <property type="entry name" value="Creatinase/aminopeptidase-like"/>
</dbReference>
<keyword evidence="5 6" id="KW-0378">Hydrolase</keyword>
<proteinExistence type="inferred from homology"/>
<feature type="domain" description="Peptidase M24" evidence="8">
    <location>
        <begin position="12"/>
        <end position="243"/>
    </location>
</feature>
<feature type="binding site" evidence="6">
    <location>
        <position position="172"/>
    </location>
    <ligand>
        <name>a divalent metal cation</name>
        <dbReference type="ChEBI" id="CHEBI:60240"/>
        <label>2</label>
        <note>catalytic</note>
    </ligand>
</feature>
<feature type="binding site" evidence="6">
    <location>
        <position position="95"/>
    </location>
    <ligand>
        <name>a divalent metal cation</name>
        <dbReference type="ChEBI" id="CHEBI:60240"/>
        <label>1</label>
    </ligand>
</feature>
<comment type="similarity">
    <text evidence="6">Belongs to the peptidase M24A family. Methionine aminopeptidase type 1 subfamily.</text>
</comment>
<dbReference type="Pfam" id="PF00557">
    <property type="entry name" value="Peptidase_M24"/>
    <property type="match status" value="1"/>
</dbReference>
<dbReference type="HAMAP" id="MF_01974">
    <property type="entry name" value="MetAP_1"/>
    <property type="match status" value="1"/>
</dbReference>